<organism evidence="3 4">
    <name type="scientific">Roseibacillus persicicus</name>
    <dbReference type="NCBI Taxonomy" id="454148"/>
    <lineage>
        <taxon>Bacteria</taxon>
        <taxon>Pseudomonadati</taxon>
        <taxon>Verrucomicrobiota</taxon>
        <taxon>Verrucomicrobiia</taxon>
        <taxon>Verrucomicrobiales</taxon>
        <taxon>Verrucomicrobiaceae</taxon>
        <taxon>Roseibacillus</taxon>
    </lineage>
</organism>
<dbReference type="PANTHER" id="PTHR30298:SF0">
    <property type="entry name" value="PROTEIN YBFL-RELATED"/>
    <property type="match status" value="1"/>
</dbReference>
<evidence type="ECO:0000259" key="2">
    <source>
        <dbReference type="Pfam" id="PF13808"/>
    </source>
</evidence>
<feature type="domain" description="H repeat-associated protein N-terminal" evidence="2">
    <location>
        <begin position="19"/>
        <end position="104"/>
    </location>
</feature>
<proteinExistence type="predicted"/>
<feature type="domain" description="Transposase IS4-like" evidence="1">
    <location>
        <begin position="114"/>
        <end position="357"/>
    </location>
</feature>
<protein>
    <submittedName>
        <fullName evidence="3">ISAs1 family transposase</fullName>
    </submittedName>
</protein>
<comment type="caution">
    <text evidence="3">The sequence shown here is derived from an EMBL/GenBank/DDBJ whole genome shotgun (WGS) entry which is preliminary data.</text>
</comment>
<evidence type="ECO:0000313" key="4">
    <source>
        <dbReference type="Proteomes" id="UP000644507"/>
    </source>
</evidence>
<dbReference type="PANTHER" id="PTHR30298">
    <property type="entry name" value="H REPEAT-ASSOCIATED PREDICTED TRANSPOSASE"/>
    <property type="match status" value="1"/>
</dbReference>
<dbReference type="InterPro" id="IPR032806">
    <property type="entry name" value="YbfD_N"/>
</dbReference>
<evidence type="ECO:0000259" key="1">
    <source>
        <dbReference type="Pfam" id="PF01609"/>
    </source>
</evidence>
<dbReference type="RefSeq" id="WP_189574724.1">
    <property type="nucleotide sequence ID" value="NZ_BMXI01000057.1"/>
</dbReference>
<evidence type="ECO:0000313" key="3">
    <source>
        <dbReference type="EMBL" id="GHC68495.1"/>
    </source>
</evidence>
<keyword evidence="4" id="KW-1185">Reference proteome</keyword>
<dbReference type="GO" id="GO:0004803">
    <property type="term" value="F:transposase activity"/>
    <property type="evidence" value="ECO:0007669"/>
    <property type="project" value="InterPro"/>
</dbReference>
<accession>A0A918TYF1</accession>
<dbReference type="Proteomes" id="UP000644507">
    <property type="component" value="Unassembled WGS sequence"/>
</dbReference>
<dbReference type="InterPro" id="IPR051698">
    <property type="entry name" value="Transposase_11-like"/>
</dbReference>
<dbReference type="Pfam" id="PF01609">
    <property type="entry name" value="DDE_Tnp_1"/>
    <property type="match status" value="1"/>
</dbReference>
<dbReference type="AlphaFoldDB" id="A0A918TYF1"/>
<name>A0A918TYF1_9BACT</name>
<reference evidence="3" key="2">
    <citation type="submission" date="2020-09" db="EMBL/GenBank/DDBJ databases">
        <authorList>
            <person name="Sun Q."/>
            <person name="Kim S."/>
        </authorList>
    </citation>
    <scope>NUCLEOTIDE SEQUENCE</scope>
    <source>
        <strain evidence="3">KCTC 12988</strain>
    </source>
</reference>
<dbReference type="GO" id="GO:0006313">
    <property type="term" value="P:DNA transposition"/>
    <property type="evidence" value="ECO:0007669"/>
    <property type="project" value="InterPro"/>
</dbReference>
<sequence>MPRNPDKIDYSNGFPDGFEAFQIIEDPRIGNHRKHHFGEVLFMAVTATLCGMDNFAEIEDFCENQTTWLKKWITIPNGVPTAQTFSNIFNLIEPKQFNLCLQAHLKTISAPLHDGIIALDGKTLRGSHTLKQKPVHVVSAWDTKQQLTLCQDHVPDKENEIAAIDRILGQLDLTGHTITIDAMGTQRAFAQKIIHKKADYLFALKGNQGKLHKETIDHFHFALRHLKLATAKGWSIHQDFQSKHGRQTLCSVVATDKLDWMDGEIRSQWANLRSLIVVENQTTEVSTGRKRRAEKRYYLSSLPADAQHLRETIRAHWGIENNCHWKLDVYFREDANQTGAGNSSKNLGTIRRIVLNLLNMDTGTVKSLPKKRFQALMNQSYRERILSLA</sequence>
<dbReference type="InterPro" id="IPR047647">
    <property type="entry name" value="ISAs1_transpos"/>
</dbReference>
<dbReference type="InterPro" id="IPR002559">
    <property type="entry name" value="Transposase_11"/>
</dbReference>
<dbReference type="GO" id="GO:0003677">
    <property type="term" value="F:DNA binding"/>
    <property type="evidence" value="ECO:0007669"/>
    <property type="project" value="InterPro"/>
</dbReference>
<gene>
    <name evidence="3" type="ORF">GCM10007100_40470</name>
</gene>
<dbReference type="NCBIfam" id="NF033564">
    <property type="entry name" value="transpos_ISAs1"/>
    <property type="match status" value="1"/>
</dbReference>
<dbReference type="EMBL" id="BMXI01000057">
    <property type="protein sequence ID" value="GHC68495.1"/>
    <property type="molecule type" value="Genomic_DNA"/>
</dbReference>
<reference evidence="3" key="1">
    <citation type="journal article" date="2014" name="Int. J. Syst. Evol. Microbiol.">
        <title>Complete genome sequence of Corynebacterium casei LMG S-19264T (=DSM 44701T), isolated from a smear-ripened cheese.</title>
        <authorList>
            <consortium name="US DOE Joint Genome Institute (JGI-PGF)"/>
            <person name="Walter F."/>
            <person name="Albersmeier A."/>
            <person name="Kalinowski J."/>
            <person name="Ruckert C."/>
        </authorList>
    </citation>
    <scope>NUCLEOTIDE SEQUENCE</scope>
    <source>
        <strain evidence="3">KCTC 12988</strain>
    </source>
</reference>
<dbReference type="Pfam" id="PF13808">
    <property type="entry name" value="DDE_Tnp_1_assoc"/>
    <property type="match status" value="1"/>
</dbReference>